<dbReference type="PANTHER" id="PTHR38834">
    <property type="entry name" value="PERIPLASMIC SUBSTRATE BINDING PROTEIN FAMILY 3"/>
    <property type="match status" value="1"/>
</dbReference>
<feature type="domain" description="Solute-binding protein family 3/N-terminal" evidence="1">
    <location>
        <begin position="37"/>
        <end position="257"/>
    </location>
</feature>
<evidence type="ECO:0000313" key="3">
    <source>
        <dbReference type="Proteomes" id="UP000605201"/>
    </source>
</evidence>
<evidence type="ECO:0000313" key="2">
    <source>
        <dbReference type="EMBL" id="MBC8431893.1"/>
    </source>
</evidence>
<dbReference type="EMBL" id="JACNIG010000189">
    <property type="protein sequence ID" value="MBC8431893.1"/>
    <property type="molecule type" value="Genomic_DNA"/>
</dbReference>
<dbReference type="Pfam" id="PF00497">
    <property type="entry name" value="SBP_bac_3"/>
    <property type="match status" value="1"/>
</dbReference>
<protein>
    <submittedName>
        <fullName evidence="2">Transporter substrate-binding domain-containing protein</fullName>
    </submittedName>
</protein>
<evidence type="ECO:0000259" key="1">
    <source>
        <dbReference type="SMART" id="SM00062"/>
    </source>
</evidence>
<proteinExistence type="predicted"/>
<dbReference type="SMART" id="SM00062">
    <property type="entry name" value="PBPb"/>
    <property type="match status" value="1"/>
</dbReference>
<accession>A0A8J6NTG0</accession>
<reference evidence="2 3" key="1">
    <citation type="submission" date="2020-08" db="EMBL/GenBank/DDBJ databases">
        <title>Bridging the membrane lipid divide: bacteria of the FCB group superphylum have the potential to synthesize archaeal ether lipids.</title>
        <authorList>
            <person name="Villanueva L."/>
            <person name="Von Meijenfeldt F.A.B."/>
            <person name="Westbye A.B."/>
            <person name="Yadav S."/>
            <person name="Hopmans E.C."/>
            <person name="Dutilh B.E."/>
            <person name="Sinninghe Damste J.S."/>
        </authorList>
    </citation>
    <scope>NUCLEOTIDE SEQUENCE [LARGE SCALE GENOMIC DNA]</scope>
    <source>
        <strain evidence="2">NIOZ-UU17</strain>
    </source>
</reference>
<dbReference type="Gene3D" id="3.40.190.10">
    <property type="entry name" value="Periplasmic binding protein-like II"/>
    <property type="match status" value="2"/>
</dbReference>
<dbReference type="InterPro" id="IPR001638">
    <property type="entry name" value="Solute-binding_3/MltF_N"/>
</dbReference>
<sequence>MKTFQCVLSVFCIVYMLFVVIVTKTYADEPLQVQLQKLQIITEDYPPISFRNKDNEIVGMAVEVVQEIMVRLKMKQQIKMWPWARAYLKAKEGPNFVLFSASRTKVREPLFHWVGSIFTMRASFYVKKGSGIKISNLDDARKLKSIGTCREAFDEQFLKNEGFTNLEATKQNSLNMKKLLKGRISAMTATNITLEAMLKEAGFSINDVEEQYTFLRTLNYIVFSKQISNEVVNAWRQTLKDIKDEGLLSKLQKKWLP</sequence>
<dbReference type="AlphaFoldDB" id="A0A8J6NTG0"/>
<dbReference type="Proteomes" id="UP000605201">
    <property type="component" value="Unassembled WGS sequence"/>
</dbReference>
<dbReference type="PANTHER" id="PTHR38834:SF3">
    <property type="entry name" value="SOLUTE-BINDING PROTEIN FAMILY 3_N-TERMINAL DOMAIN-CONTAINING PROTEIN"/>
    <property type="match status" value="1"/>
</dbReference>
<name>A0A8J6NTG0_9BACT</name>
<organism evidence="2 3">
    <name type="scientific">Candidatus Desulfatibia vada</name>
    <dbReference type="NCBI Taxonomy" id="2841696"/>
    <lineage>
        <taxon>Bacteria</taxon>
        <taxon>Pseudomonadati</taxon>
        <taxon>Thermodesulfobacteriota</taxon>
        <taxon>Desulfobacteria</taxon>
        <taxon>Desulfobacterales</taxon>
        <taxon>Desulfobacterales incertae sedis</taxon>
        <taxon>Candidatus Desulfatibia</taxon>
    </lineage>
</organism>
<comment type="caution">
    <text evidence="2">The sequence shown here is derived from an EMBL/GenBank/DDBJ whole genome shotgun (WGS) entry which is preliminary data.</text>
</comment>
<gene>
    <name evidence="2" type="ORF">H8D96_08225</name>
</gene>
<dbReference type="SUPFAM" id="SSF53850">
    <property type="entry name" value="Periplasmic binding protein-like II"/>
    <property type="match status" value="1"/>
</dbReference>